<keyword evidence="3" id="KW-0812">Transmembrane</keyword>
<dbReference type="InterPro" id="IPR001932">
    <property type="entry name" value="PPM-type_phosphatase-like_dom"/>
</dbReference>
<dbReference type="GO" id="GO:0016791">
    <property type="term" value="F:phosphatase activity"/>
    <property type="evidence" value="ECO:0007669"/>
    <property type="project" value="TreeGrafter"/>
</dbReference>
<evidence type="ECO:0000256" key="1">
    <source>
        <dbReference type="ARBA" id="ARBA00022801"/>
    </source>
</evidence>
<evidence type="ECO:0000259" key="4">
    <source>
        <dbReference type="SMART" id="SM00331"/>
    </source>
</evidence>
<keyword evidence="6" id="KW-1185">Reference proteome</keyword>
<protein>
    <submittedName>
        <fullName evidence="5">Serine phosphatase RsbU, regulator of sigma subunit</fullName>
    </submittedName>
</protein>
<dbReference type="OrthoDB" id="342342at2"/>
<feature type="region of interest" description="Disordered" evidence="2">
    <location>
        <begin position="351"/>
        <end position="382"/>
    </location>
</feature>
<dbReference type="RefSeq" id="WP_089228079.1">
    <property type="nucleotide sequence ID" value="NZ_FZOF01000028.1"/>
</dbReference>
<accession>A0A239MXX3</accession>
<feature type="transmembrane region" description="Helical" evidence="3">
    <location>
        <begin position="93"/>
        <end position="110"/>
    </location>
</feature>
<proteinExistence type="predicted"/>
<evidence type="ECO:0000313" key="6">
    <source>
        <dbReference type="Proteomes" id="UP000198280"/>
    </source>
</evidence>
<dbReference type="Gene3D" id="3.60.40.10">
    <property type="entry name" value="PPM-type phosphatase domain"/>
    <property type="match status" value="1"/>
</dbReference>
<keyword evidence="1" id="KW-0378">Hydrolase</keyword>
<dbReference type="SUPFAM" id="SSF81606">
    <property type="entry name" value="PP2C-like"/>
    <property type="match status" value="1"/>
</dbReference>
<dbReference type="PANTHER" id="PTHR43156">
    <property type="entry name" value="STAGE II SPORULATION PROTEIN E-RELATED"/>
    <property type="match status" value="1"/>
</dbReference>
<reference evidence="5 6" key="1">
    <citation type="submission" date="2017-06" db="EMBL/GenBank/DDBJ databases">
        <authorList>
            <person name="Kim H.J."/>
            <person name="Triplett B.A."/>
        </authorList>
    </citation>
    <scope>NUCLEOTIDE SEQUENCE [LARGE SCALE GENOMIC DNA]</scope>
    <source>
        <strain evidence="5 6">CGMCC 4.1858</strain>
    </source>
</reference>
<dbReference type="AlphaFoldDB" id="A0A239MXX3"/>
<organism evidence="5 6">
    <name type="scientific">Actinacidiphila glaucinigra</name>
    <dbReference type="NCBI Taxonomy" id="235986"/>
    <lineage>
        <taxon>Bacteria</taxon>
        <taxon>Bacillati</taxon>
        <taxon>Actinomycetota</taxon>
        <taxon>Actinomycetes</taxon>
        <taxon>Kitasatosporales</taxon>
        <taxon>Streptomycetaceae</taxon>
        <taxon>Actinacidiphila</taxon>
    </lineage>
</organism>
<evidence type="ECO:0000313" key="5">
    <source>
        <dbReference type="EMBL" id="SNT46818.1"/>
    </source>
</evidence>
<dbReference type="Pfam" id="PF07228">
    <property type="entry name" value="SpoIIE"/>
    <property type="match status" value="1"/>
</dbReference>
<evidence type="ECO:0000256" key="3">
    <source>
        <dbReference type="SAM" id="Phobius"/>
    </source>
</evidence>
<name>A0A239MXX3_9ACTN</name>
<feature type="domain" description="PPM-type phosphatase" evidence="4">
    <location>
        <begin position="142"/>
        <end position="366"/>
    </location>
</feature>
<evidence type="ECO:0000256" key="2">
    <source>
        <dbReference type="SAM" id="MobiDB-lite"/>
    </source>
</evidence>
<dbReference type="FunFam" id="3.60.40.10:FF:000058">
    <property type="entry name" value="Stage II sporulation protein E"/>
    <property type="match status" value="1"/>
</dbReference>
<feature type="transmembrane region" description="Helical" evidence="3">
    <location>
        <begin position="15"/>
        <end position="33"/>
    </location>
</feature>
<dbReference type="PANTHER" id="PTHR43156:SF2">
    <property type="entry name" value="STAGE II SPORULATION PROTEIN E"/>
    <property type="match status" value="1"/>
</dbReference>
<dbReference type="InterPro" id="IPR052016">
    <property type="entry name" value="Bact_Sigma-Reg"/>
</dbReference>
<feature type="transmembrane region" description="Helical" evidence="3">
    <location>
        <begin position="45"/>
        <end position="73"/>
    </location>
</feature>
<keyword evidence="3" id="KW-1133">Transmembrane helix</keyword>
<keyword evidence="3" id="KW-0472">Membrane</keyword>
<dbReference type="Proteomes" id="UP000198280">
    <property type="component" value="Unassembled WGS sequence"/>
</dbReference>
<sequence>MGRADEGGLCGPAEVAWYIRLLPVVVLVGGFLVDMLTPTQYTSAAFYSVAPVLAAPLLSLQGTMVVGLAAITADAGVLAHYGRLRGLSGMSELLTVSLVAVVAVFINRLLEARESRLRSARSVTATVQRAVLPEPPARVGDLRIAACYEAAEAEAEIGGDLYAVQDTPYGLRCIVGDVRGKGLDAVEAATLVLGTFRMAADEQATLADVAGQMHRALRRELGRREDGERLEWFATAVLAEFPHGGEHVRLVNLGHPAPLLLRGGRVRTVEPSEYGLLLVEGLAEGVAEGDVVVDTVPFPAGSTLLLCTDGVTEARDARGRFYDPPARLAGVRRGGPAELLEALLADVHRHTGGPTDDDMALLAVTRDAPSPSPDPGPGRRAP</sequence>
<gene>
    <name evidence="5" type="ORF">SAMN05216252_12862</name>
</gene>
<dbReference type="SMART" id="SM00331">
    <property type="entry name" value="PP2C_SIG"/>
    <property type="match status" value="1"/>
</dbReference>
<dbReference type="EMBL" id="FZOF01000028">
    <property type="protein sequence ID" value="SNT46818.1"/>
    <property type="molecule type" value="Genomic_DNA"/>
</dbReference>
<dbReference type="InterPro" id="IPR036457">
    <property type="entry name" value="PPM-type-like_dom_sf"/>
</dbReference>